<protein>
    <submittedName>
        <fullName evidence="1">Uncharacterized protein</fullName>
    </submittedName>
</protein>
<dbReference type="AlphaFoldDB" id="A0A2D3L6F7"/>
<organism evidence="1 2">
    <name type="scientific">Prevotella intermedia</name>
    <dbReference type="NCBI Taxonomy" id="28131"/>
    <lineage>
        <taxon>Bacteria</taxon>
        <taxon>Pseudomonadati</taxon>
        <taxon>Bacteroidota</taxon>
        <taxon>Bacteroidia</taxon>
        <taxon>Bacteroidales</taxon>
        <taxon>Prevotellaceae</taxon>
        <taxon>Prevotella</taxon>
    </lineage>
</organism>
<reference evidence="1 2" key="1">
    <citation type="submission" date="2017-11" db="EMBL/GenBank/DDBJ databases">
        <title>Genome sequencing of Prevotella intermedia KCOM 2837.</title>
        <authorList>
            <person name="Kook J.-K."/>
            <person name="Park S.-N."/>
            <person name="Lim Y.K."/>
        </authorList>
    </citation>
    <scope>NUCLEOTIDE SEQUENCE [LARGE SCALE GENOMIC DNA]</scope>
    <source>
        <strain evidence="1 2">KCOM 2837</strain>
    </source>
</reference>
<proteinExistence type="predicted"/>
<sequence length="70" mass="8217">MPQCLFWCSANVKLVEPNKRSRSIVNPPTRAFICVNIFHKHNNYITTLLSTLYKTYCFAFQKRLFCTVKA</sequence>
<evidence type="ECO:0000313" key="1">
    <source>
        <dbReference type="EMBL" id="ATV26159.1"/>
    </source>
</evidence>
<dbReference type="EMBL" id="CP024723">
    <property type="protein sequence ID" value="ATV26159.1"/>
    <property type="molecule type" value="Genomic_DNA"/>
</dbReference>
<name>A0A2D3L6F7_PREIN</name>
<dbReference type="Proteomes" id="UP000229630">
    <property type="component" value="Chromosome 1"/>
</dbReference>
<evidence type="ECO:0000313" key="2">
    <source>
        <dbReference type="Proteomes" id="UP000229630"/>
    </source>
</evidence>
<gene>
    <name evidence="1" type="ORF">CTM62_05180</name>
</gene>
<accession>A0A2D3L6F7</accession>